<dbReference type="SUPFAM" id="SSF81383">
    <property type="entry name" value="F-box domain"/>
    <property type="match status" value="1"/>
</dbReference>
<dbReference type="STRING" id="4540.A0A3L6RKF1"/>
<comment type="caution">
    <text evidence="3">The sequence shown here is derived from an EMBL/GenBank/DDBJ whole genome shotgun (WGS) entry which is preliminary data.</text>
</comment>
<proteinExistence type="predicted"/>
<evidence type="ECO:0000313" key="3">
    <source>
        <dbReference type="EMBL" id="RLN04441.1"/>
    </source>
</evidence>
<evidence type="ECO:0000256" key="1">
    <source>
        <dbReference type="SAM" id="Phobius"/>
    </source>
</evidence>
<organism evidence="3 4">
    <name type="scientific">Panicum miliaceum</name>
    <name type="common">Proso millet</name>
    <name type="synonym">Broomcorn millet</name>
    <dbReference type="NCBI Taxonomy" id="4540"/>
    <lineage>
        <taxon>Eukaryota</taxon>
        <taxon>Viridiplantae</taxon>
        <taxon>Streptophyta</taxon>
        <taxon>Embryophyta</taxon>
        <taxon>Tracheophyta</taxon>
        <taxon>Spermatophyta</taxon>
        <taxon>Magnoliopsida</taxon>
        <taxon>Liliopsida</taxon>
        <taxon>Poales</taxon>
        <taxon>Poaceae</taxon>
        <taxon>PACMAD clade</taxon>
        <taxon>Panicoideae</taxon>
        <taxon>Panicodae</taxon>
        <taxon>Paniceae</taxon>
        <taxon>Panicinae</taxon>
        <taxon>Panicum</taxon>
        <taxon>Panicum sect. Panicum</taxon>
    </lineage>
</organism>
<keyword evidence="1" id="KW-0812">Transmembrane</keyword>
<dbReference type="AlphaFoldDB" id="A0A3L6RKF1"/>
<keyword evidence="1" id="KW-0472">Membrane</keyword>
<dbReference type="InterPro" id="IPR001810">
    <property type="entry name" value="F-box_dom"/>
</dbReference>
<feature type="domain" description="F-box" evidence="2">
    <location>
        <begin position="13"/>
        <end position="50"/>
    </location>
</feature>
<gene>
    <name evidence="3" type="ORF">C2845_PM13G25000</name>
</gene>
<dbReference type="InterPro" id="IPR053197">
    <property type="entry name" value="F-box_SCFL_complex_component"/>
</dbReference>
<protein>
    <recommendedName>
        <fullName evidence="2">F-box domain-containing protein</fullName>
    </recommendedName>
</protein>
<accession>A0A3L6RKF1</accession>
<dbReference type="Proteomes" id="UP000275267">
    <property type="component" value="Unassembled WGS sequence"/>
</dbReference>
<evidence type="ECO:0000259" key="2">
    <source>
        <dbReference type="Pfam" id="PF00646"/>
    </source>
</evidence>
<sequence>MDDSSSTGDLDRISALPDDLLHAILAFVGAAHAVTSTAVLSRRWRRVWTHAKNLAFTDCQEKYDAPGHFVGFVDWALAQRGDDAGLESLKMRISRSIRTGSTSPQQVNGWLRYAGRRVIGFVDIQLCAWPSLTELLLFSLTFVEEGESASSGAGRTLGDLVMSCCPRLHRLLIAHPTGLPQLVLRSESLEKLEVTCAFDLRTLDVTAPNLRAVSLSLCLHDPWSRDGDDVAGDKLARIAAPRLEEIGMHFLRHARPPELDIRGLTSVRRLARVCPSMHGKYCRDTDVGLWLLAKCPRAEHVRLWLVHNEGVAADGELLDVAAEGALPFANVRSMDISA</sequence>
<feature type="transmembrane region" description="Helical" evidence="1">
    <location>
        <begin position="20"/>
        <end position="40"/>
    </location>
</feature>
<dbReference type="PANTHER" id="PTHR34223">
    <property type="entry name" value="OS11G0201299 PROTEIN"/>
    <property type="match status" value="1"/>
</dbReference>
<dbReference type="Pfam" id="PF00646">
    <property type="entry name" value="F-box"/>
    <property type="match status" value="1"/>
</dbReference>
<keyword evidence="1" id="KW-1133">Transmembrane helix</keyword>
<keyword evidence="4" id="KW-1185">Reference proteome</keyword>
<dbReference type="EMBL" id="PQIB02000008">
    <property type="protein sequence ID" value="RLN04441.1"/>
    <property type="molecule type" value="Genomic_DNA"/>
</dbReference>
<evidence type="ECO:0000313" key="4">
    <source>
        <dbReference type="Proteomes" id="UP000275267"/>
    </source>
</evidence>
<dbReference type="OrthoDB" id="691251at2759"/>
<name>A0A3L6RKF1_PANMI</name>
<dbReference type="InterPro" id="IPR036047">
    <property type="entry name" value="F-box-like_dom_sf"/>
</dbReference>
<reference evidence="4" key="1">
    <citation type="journal article" date="2019" name="Nat. Commun.">
        <title>The genome of broomcorn millet.</title>
        <authorList>
            <person name="Zou C."/>
            <person name="Miki D."/>
            <person name="Li D."/>
            <person name="Tang Q."/>
            <person name="Xiao L."/>
            <person name="Rajput S."/>
            <person name="Deng P."/>
            <person name="Jia W."/>
            <person name="Huang R."/>
            <person name="Zhang M."/>
            <person name="Sun Y."/>
            <person name="Hu J."/>
            <person name="Fu X."/>
            <person name="Schnable P.S."/>
            <person name="Li F."/>
            <person name="Zhang H."/>
            <person name="Feng B."/>
            <person name="Zhu X."/>
            <person name="Liu R."/>
            <person name="Schnable J.C."/>
            <person name="Zhu J.-K."/>
            <person name="Zhang H."/>
        </authorList>
    </citation>
    <scope>NUCLEOTIDE SEQUENCE [LARGE SCALE GENOMIC DNA]</scope>
</reference>